<dbReference type="InterPro" id="IPR000731">
    <property type="entry name" value="SSD"/>
</dbReference>
<dbReference type="InterPro" id="IPR053958">
    <property type="entry name" value="HMGCR/SNAP/NPC1-like_SSD"/>
</dbReference>
<dbReference type="InterPro" id="IPR051697">
    <property type="entry name" value="Patched_domain-protein"/>
</dbReference>
<dbReference type="Pfam" id="PF12349">
    <property type="entry name" value="Sterol-sensing"/>
    <property type="match status" value="1"/>
</dbReference>
<dbReference type="PANTHER" id="PTHR10796:SF92">
    <property type="entry name" value="PATCHED-RELATED, ISOFORM A"/>
    <property type="match status" value="1"/>
</dbReference>
<dbReference type="PANTHER" id="PTHR10796">
    <property type="entry name" value="PATCHED-RELATED"/>
    <property type="match status" value="1"/>
</dbReference>
<evidence type="ECO:0000313" key="2">
    <source>
        <dbReference type="EMBL" id="CAB4025757.1"/>
    </source>
</evidence>
<dbReference type="SUPFAM" id="SSF82866">
    <property type="entry name" value="Multidrug efflux transporter AcrB transmembrane domain"/>
    <property type="match status" value="2"/>
</dbReference>
<dbReference type="PROSITE" id="PS50156">
    <property type="entry name" value="SSD"/>
    <property type="match status" value="1"/>
</dbReference>
<comment type="caution">
    <text evidence="2">The sequence shown here is derived from an EMBL/GenBank/DDBJ whole genome shotgun (WGS) entry which is preliminary data.</text>
</comment>
<dbReference type="EMBL" id="CACRXK020013806">
    <property type="protein sequence ID" value="CAB4025757.1"/>
    <property type="molecule type" value="Genomic_DNA"/>
</dbReference>
<sequence length="771" mass="86169">MAIRCVSPWQLWLKLCGWYNRKISELFAWLGEAIGLHPVITIAVGLVVLGAFASGFAFMKTENRTEKLYVPKNSESVKNLEKAGDYGFYRPSRQAEVIILHSGGNVLKEACFRDALKLHKLVISIPGYQDVCLPNIKTDPFASFSFCEREEPLWIFNYTSNFTNLVPTLNKYLPTNTGLFARILGKVTRNASNDAIISAQALRMIYHMRGVGLDDEVSEKTQDWEKEFLKKMENFGSLECGSLVFTAERSIDDAISESTGSDIKFIALTFTLMISFACFMLGKYLNPLTGHGLLAMSGMQCVAFGILTGFGLSMLAQTPFVSITAILPFLIVGVGIDDMFIIVDQLDRTHSDQTIPKRLSTVMRIVGPAVTMTTMTDLLAFAVGTSSKFPSIVYFCTYAALSIAFAFLFLVTIFVAFMSYDCRRMNAGRRDMVPCLEAPPPRPGAPRWDEPRPQTSNKIMEVWGRFLMKTPTKIVVVIVSICLLALGIYGTTFVNEEFDRRDLAKDGSEFIRFLDALEDYFTGDVQVDLILEADVNYSDPATKMKINNLSQIIEDNEFYRPTVRSWYAELQRWYQTQNTNKSLLGSLDQFLKSQPQFRKDILFADDNSTIKASRFYCFLKWTSSSVTLRDAMLSLRDDLKEKTTLPVFANAYVFIFIEQFVSTLPETIRNLALAAAAIAVVTSLFLVNPLVILLVLLGFASLIFELLGLMHVWGVSLNSISMINLVMAIGFAVDYSAHLAHSFVFSAESNAEEKVVDALRTVGASVFMGAV</sequence>
<keyword evidence="3" id="KW-1185">Reference proteome</keyword>
<dbReference type="Proteomes" id="UP001152795">
    <property type="component" value="Unassembled WGS sequence"/>
</dbReference>
<organism evidence="2 3">
    <name type="scientific">Paramuricea clavata</name>
    <name type="common">Red gorgonian</name>
    <name type="synonym">Violescent sea-whip</name>
    <dbReference type="NCBI Taxonomy" id="317549"/>
    <lineage>
        <taxon>Eukaryota</taxon>
        <taxon>Metazoa</taxon>
        <taxon>Cnidaria</taxon>
        <taxon>Anthozoa</taxon>
        <taxon>Octocorallia</taxon>
        <taxon>Malacalcyonacea</taxon>
        <taxon>Plexauridae</taxon>
        <taxon>Paramuricea</taxon>
    </lineage>
</organism>
<dbReference type="GO" id="GO:0016020">
    <property type="term" value="C:membrane"/>
    <property type="evidence" value="ECO:0007669"/>
    <property type="project" value="TreeGrafter"/>
</dbReference>
<evidence type="ECO:0000256" key="1">
    <source>
        <dbReference type="ARBA" id="ARBA00005585"/>
    </source>
</evidence>
<gene>
    <name evidence="2" type="ORF">PACLA_8A021377</name>
</gene>
<comment type="similarity">
    <text evidence="1">Belongs to the patched family.</text>
</comment>
<accession>A0A7D9L4U5</accession>
<feature type="non-terminal residue" evidence="2">
    <location>
        <position position="771"/>
    </location>
</feature>
<protein>
    <submittedName>
        <fullName evidence="2">Patched domain-containing 3-like</fullName>
    </submittedName>
</protein>
<evidence type="ECO:0000313" key="3">
    <source>
        <dbReference type="Proteomes" id="UP001152795"/>
    </source>
</evidence>
<dbReference type="OrthoDB" id="6510177at2759"/>
<name>A0A7D9L4U5_PARCT</name>
<dbReference type="AlphaFoldDB" id="A0A7D9L4U5"/>
<reference evidence="2" key="1">
    <citation type="submission" date="2020-04" db="EMBL/GenBank/DDBJ databases">
        <authorList>
            <person name="Alioto T."/>
            <person name="Alioto T."/>
            <person name="Gomez Garrido J."/>
        </authorList>
    </citation>
    <scope>NUCLEOTIDE SEQUENCE</scope>
    <source>
        <strain evidence="2">A484AB</strain>
    </source>
</reference>
<dbReference type="Gene3D" id="1.20.1640.10">
    <property type="entry name" value="Multidrug efflux transporter AcrB transmembrane domain"/>
    <property type="match status" value="2"/>
</dbReference>
<proteinExistence type="inferred from homology"/>